<dbReference type="HOGENOM" id="CLU_000604_1_1_12"/>
<dbReference type="Gene3D" id="2.40.50.100">
    <property type="match status" value="1"/>
</dbReference>
<comment type="similarity">
    <text evidence="7">Belongs to the ABC transporter superfamily. Spermidine/putrescine importer (TC 3.A.1.11.1) family.</text>
</comment>
<gene>
    <name evidence="7" type="primary">potA</name>
    <name evidence="9" type="ordered locus">Spirs_1278</name>
</gene>
<evidence type="ECO:0000313" key="10">
    <source>
        <dbReference type="Proteomes" id="UP000002318"/>
    </source>
</evidence>
<dbReference type="EC" id="7.6.2.11" evidence="7"/>
<dbReference type="FunFam" id="3.40.50.300:FF:000133">
    <property type="entry name" value="Spermidine/putrescine import ATP-binding protein PotA"/>
    <property type="match status" value="1"/>
</dbReference>
<dbReference type="InterPro" id="IPR005893">
    <property type="entry name" value="PotA-like"/>
</dbReference>
<dbReference type="STRING" id="573413.Spirs_1278"/>
<evidence type="ECO:0000256" key="6">
    <source>
        <dbReference type="ARBA" id="ARBA00023136"/>
    </source>
</evidence>
<dbReference type="InterPro" id="IPR008995">
    <property type="entry name" value="Mo/tungstate-bd_C_term_dom"/>
</dbReference>
<dbReference type="InterPro" id="IPR003439">
    <property type="entry name" value="ABC_transporter-like_ATP-bd"/>
</dbReference>
<evidence type="ECO:0000256" key="4">
    <source>
        <dbReference type="ARBA" id="ARBA00022840"/>
    </source>
</evidence>
<comment type="subunit">
    <text evidence="7">The complex is composed of two ATP-binding proteins (PotA), two transmembrane proteins (PotB and PotC) and a solute-binding protein (PotD).</text>
</comment>
<dbReference type="PROSITE" id="PS50893">
    <property type="entry name" value="ABC_TRANSPORTER_2"/>
    <property type="match status" value="1"/>
</dbReference>
<dbReference type="GO" id="GO:0043190">
    <property type="term" value="C:ATP-binding cassette (ABC) transporter complex"/>
    <property type="evidence" value="ECO:0007669"/>
    <property type="project" value="InterPro"/>
</dbReference>
<dbReference type="PANTHER" id="PTHR42781">
    <property type="entry name" value="SPERMIDINE/PUTRESCINE IMPORT ATP-BINDING PROTEIN POTA"/>
    <property type="match status" value="1"/>
</dbReference>
<dbReference type="PROSITE" id="PS00211">
    <property type="entry name" value="ABC_TRANSPORTER_1"/>
    <property type="match status" value="1"/>
</dbReference>
<dbReference type="InterPro" id="IPR017871">
    <property type="entry name" value="ABC_transporter-like_CS"/>
</dbReference>
<comment type="function">
    <text evidence="7">Part of the ABC transporter complex PotABCD involved in spermidine/putrescine import. Responsible for energy coupling to the transport system.</text>
</comment>
<keyword evidence="6 7" id="KW-0472">Membrane</keyword>
<dbReference type="Proteomes" id="UP000002318">
    <property type="component" value="Chromosome"/>
</dbReference>
<keyword evidence="10" id="KW-1185">Reference proteome</keyword>
<evidence type="ECO:0000259" key="8">
    <source>
        <dbReference type="PROSITE" id="PS50893"/>
    </source>
</evidence>
<name>E1R2X3_SEDSS</name>
<dbReference type="InterPro" id="IPR013611">
    <property type="entry name" value="Transp-assoc_OB_typ2"/>
</dbReference>
<dbReference type="GO" id="GO:0016887">
    <property type="term" value="F:ATP hydrolysis activity"/>
    <property type="evidence" value="ECO:0007669"/>
    <property type="project" value="InterPro"/>
</dbReference>
<evidence type="ECO:0000256" key="5">
    <source>
        <dbReference type="ARBA" id="ARBA00022967"/>
    </source>
</evidence>
<evidence type="ECO:0000313" key="9">
    <source>
        <dbReference type="EMBL" id="ADK80405.1"/>
    </source>
</evidence>
<dbReference type="OrthoDB" id="9802264at2"/>
<keyword evidence="5 7" id="KW-1278">Translocase</keyword>
<dbReference type="eggNOG" id="COG3842">
    <property type="taxonomic scope" value="Bacteria"/>
</dbReference>
<dbReference type="AlphaFoldDB" id="E1R2X3"/>
<dbReference type="SMART" id="SM00382">
    <property type="entry name" value="AAA"/>
    <property type="match status" value="1"/>
</dbReference>
<comment type="catalytic activity">
    <reaction evidence="7">
        <text>ATP + H2O + polyamine-[polyamine-binding protein]Side 1 = ADP + phosphate + polyamineSide 2 + [polyamine-binding protein]Side 1.</text>
        <dbReference type="EC" id="7.6.2.11"/>
    </reaction>
</comment>
<dbReference type="Pfam" id="PF00005">
    <property type="entry name" value="ABC_tran"/>
    <property type="match status" value="1"/>
</dbReference>
<dbReference type="GO" id="GO:0015417">
    <property type="term" value="F:ABC-type polyamine transporter activity"/>
    <property type="evidence" value="ECO:0007669"/>
    <property type="project" value="UniProtKB-EC"/>
</dbReference>
<dbReference type="GO" id="GO:0005524">
    <property type="term" value="F:ATP binding"/>
    <property type="evidence" value="ECO:0007669"/>
    <property type="project" value="UniProtKB-KW"/>
</dbReference>
<sequence length="358" mass="40485">MAYLEVRELSKIYDGTTVLDNIGFDIEEGSFLSLLGPSGCGKTTTLRLIAGFEKPEGGSIRLNGTIINGIPTFKRNIGMVFQSYALFPHMSVEQNVSYGLEQRNHNHSEIKKKVAEALEMVRLTGYEKRKPKQLSGGQQQRVALARALVIRPSLLLLDESLSALDKKLRVEMQVELRQIQKEVGITTIFVTHDQEEALTLSDYIAVMEKGKIVQLDTPDTVYEHPKNSFVADFLGQANFFPGVVRREGNHGYLLMMDEKQYLPFRCDEFLEDGTHCTVSVRPEKITISDREEHQAIRGKIEFITYAGNLSIFRIRALGQEIKVQQQNISAGQRKFVAGDSVFLSWEPESTLILEREKE</sequence>
<proteinExistence type="inferred from homology"/>
<dbReference type="EMBL" id="CP002116">
    <property type="protein sequence ID" value="ADK80405.1"/>
    <property type="molecule type" value="Genomic_DNA"/>
</dbReference>
<dbReference type="NCBIfam" id="TIGR01187">
    <property type="entry name" value="potA"/>
    <property type="match status" value="1"/>
</dbReference>
<keyword evidence="2 7" id="KW-1003">Cell membrane</keyword>
<dbReference type="SUPFAM" id="SSF52540">
    <property type="entry name" value="P-loop containing nucleoside triphosphate hydrolases"/>
    <property type="match status" value="1"/>
</dbReference>
<protein>
    <recommendedName>
        <fullName evidence="7">Spermidine/putrescine import ATP-binding protein PotA</fullName>
        <ecNumber evidence="7">7.6.2.11</ecNumber>
    </recommendedName>
</protein>
<dbReference type="InterPro" id="IPR003593">
    <property type="entry name" value="AAA+_ATPase"/>
</dbReference>
<evidence type="ECO:0000256" key="3">
    <source>
        <dbReference type="ARBA" id="ARBA00022741"/>
    </source>
</evidence>
<reference evidence="9 10" key="1">
    <citation type="journal article" date="2010" name="Stand. Genomic Sci.">
        <title>Complete genome sequence of Spirochaeta smaragdinae type strain (SEBR 4228).</title>
        <authorList>
            <person name="Mavromatis K."/>
            <person name="Yasawong M."/>
            <person name="Chertkov O."/>
            <person name="Lapidus A."/>
            <person name="Lucas S."/>
            <person name="Nolan M."/>
            <person name="Del Rio T.G."/>
            <person name="Tice H."/>
            <person name="Cheng J.F."/>
            <person name="Pitluck S."/>
            <person name="Liolios K."/>
            <person name="Ivanova N."/>
            <person name="Tapia R."/>
            <person name="Han C."/>
            <person name="Bruce D."/>
            <person name="Goodwin L."/>
            <person name="Pati A."/>
            <person name="Chen A."/>
            <person name="Palaniappan K."/>
            <person name="Land M."/>
            <person name="Hauser L."/>
            <person name="Chang Y.J."/>
            <person name="Jeffries C.D."/>
            <person name="Detter J.C."/>
            <person name="Rohde M."/>
            <person name="Brambilla E."/>
            <person name="Spring S."/>
            <person name="Goker M."/>
            <person name="Sikorski J."/>
            <person name="Woyke T."/>
            <person name="Bristow J."/>
            <person name="Eisen J.A."/>
            <person name="Markowitz V."/>
            <person name="Hugenholtz P."/>
            <person name="Klenk H.P."/>
            <person name="Kyrpides N.C."/>
        </authorList>
    </citation>
    <scope>NUCLEOTIDE SEQUENCE [LARGE SCALE GENOMIC DNA]</scope>
    <source>
        <strain evidence="10">DSM 11293 / JCM 15392 / SEBR 4228</strain>
    </source>
</reference>
<dbReference type="PANTHER" id="PTHR42781:SF4">
    <property type="entry name" value="SPERMIDINE_PUTRESCINE IMPORT ATP-BINDING PROTEIN POTA"/>
    <property type="match status" value="1"/>
</dbReference>
<dbReference type="Gene3D" id="3.40.50.300">
    <property type="entry name" value="P-loop containing nucleotide triphosphate hydrolases"/>
    <property type="match status" value="1"/>
</dbReference>
<dbReference type="InterPro" id="IPR050093">
    <property type="entry name" value="ABC_SmlMolc_Importer"/>
</dbReference>
<accession>E1R2X3</accession>
<keyword evidence="1 7" id="KW-0813">Transport</keyword>
<dbReference type="Pfam" id="PF08402">
    <property type="entry name" value="TOBE_2"/>
    <property type="match status" value="1"/>
</dbReference>
<keyword evidence="3 7" id="KW-0547">Nucleotide-binding</keyword>
<evidence type="ECO:0000256" key="1">
    <source>
        <dbReference type="ARBA" id="ARBA00022448"/>
    </source>
</evidence>
<keyword evidence="4 7" id="KW-0067">ATP-binding</keyword>
<evidence type="ECO:0000256" key="7">
    <source>
        <dbReference type="RuleBase" id="RU364083"/>
    </source>
</evidence>
<evidence type="ECO:0000256" key="2">
    <source>
        <dbReference type="ARBA" id="ARBA00022475"/>
    </source>
</evidence>
<dbReference type="KEGG" id="ssm:Spirs_1278"/>
<feature type="domain" description="ABC transporter" evidence="8">
    <location>
        <begin position="4"/>
        <end position="234"/>
    </location>
</feature>
<organism evidence="9 10">
    <name type="scientific">Sediminispirochaeta smaragdinae (strain DSM 11293 / JCM 15392 / SEBR 4228)</name>
    <name type="common">Spirochaeta smaragdinae</name>
    <dbReference type="NCBI Taxonomy" id="573413"/>
    <lineage>
        <taxon>Bacteria</taxon>
        <taxon>Pseudomonadati</taxon>
        <taxon>Spirochaetota</taxon>
        <taxon>Spirochaetia</taxon>
        <taxon>Spirochaetales</taxon>
        <taxon>Spirochaetaceae</taxon>
        <taxon>Sediminispirochaeta</taxon>
    </lineage>
</organism>
<dbReference type="SUPFAM" id="SSF50331">
    <property type="entry name" value="MOP-like"/>
    <property type="match status" value="1"/>
</dbReference>
<dbReference type="GO" id="GO:0015847">
    <property type="term" value="P:putrescine transport"/>
    <property type="evidence" value="ECO:0007669"/>
    <property type="project" value="UniProtKB-ARBA"/>
</dbReference>
<dbReference type="InterPro" id="IPR027417">
    <property type="entry name" value="P-loop_NTPase"/>
</dbReference>